<proteinExistence type="predicted"/>
<name>A0A6A3MJ07_9STRA</name>
<evidence type="ECO:0000313" key="3">
    <source>
        <dbReference type="Proteomes" id="UP000429607"/>
    </source>
</evidence>
<feature type="region of interest" description="Disordered" evidence="1">
    <location>
        <begin position="62"/>
        <end position="98"/>
    </location>
</feature>
<dbReference type="Proteomes" id="UP000429607">
    <property type="component" value="Unassembled WGS sequence"/>
</dbReference>
<accession>A0A6A3MJ07</accession>
<gene>
    <name evidence="2" type="ORF">PR001_g10535</name>
</gene>
<dbReference type="AlphaFoldDB" id="A0A6A3MJ07"/>
<reference evidence="2 3" key="1">
    <citation type="submission" date="2018-09" db="EMBL/GenBank/DDBJ databases">
        <title>Genomic investigation of the strawberry pathogen Phytophthora fragariae indicates pathogenicity is determined by transcriptional variation in three key races.</title>
        <authorList>
            <person name="Adams T.M."/>
            <person name="Armitage A.D."/>
            <person name="Sobczyk M.K."/>
            <person name="Bates H.J."/>
            <person name="Dunwell J.M."/>
            <person name="Nellist C.F."/>
            <person name="Harrison R.J."/>
        </authorList>
    </citation>
    <scope>NUCLEOTIDE SEQUENCE [LARGE SCALE GENOMIC DNA]</scope>
    <source>
        <strain evidence="2 3">SCRP249</strain>
    </source>
</reference>
<evidence type="ECO:0000313" key="2">
    <source>
        <dbReference type="EMBL" id="KAE9032608.1"/>
    </source>
</evidence>
<comment type="caution">
    <text evidence="2">The sequence shown here is derived from an EMBL/GenBank/DDBJ whole genome shotgun (WGS) entry which is preliminary data.</text>
</comment>
<organism evidence="2 3">
    <name type="scientific">Phytophthora rubi</name>
    <dbReference type="NCBI Taxonomy" id="129364"/>
    <lineage>
        <taxon>Eukaryota</taxon>
        <taxon>Sar</taxon>
        <taxon>Stramenopiles</taxon>
        <taxon>Oomycota</taxon>
        <taxon>Peronosporomycetes</taxon>
        <taxon>Peronosporales</taxon>
        <taxon>Peronosporaceae</taxon>
        <taxon>Phytophthora</taxon>
    </lineage>
</organism>
<sequence length="147" mass="17001">MSLPRLLPTLRSPSLLHRSPVFPFRRFTPTSTAYMIASHPQLESLMRLRLIHSDGVHIMRQNESMDNLEANMEGVPPQDKSKKRQQEQTEEEDKPKCRRTSVAYLHATSFTWYAQDPRWVADAPKRQRSNAKQLVALMKLFVAGDLN</sequence>
<dbReference type="EMBL" id="QXFV01000621">
    <property type="protein sequence ID" value="KAE9032608.1"/>
    <property type="molecule type" value="Genomic_DNA"/>
</dbReference>
<protein>
    <submittedName>
        <fullName evidence="2">Uncharacterized protein</fullName>
    </submittedName>
</protein>
<evidence type="ECO:0000256" key="1">
    <source>
        <dbReference type="SAM" id="MobiDB-lite"/>
    </source>
</evidence>